<accession>A0A9N8KS68</accession>
<evidence type="ECO:0000313" key="1">
    <source>
        <dbReference type="EMBL" id="CAD0195635.1"/>
    </source>
</evidence>
<keyword evidence="2" id="KW-1185">Reference proteome</keyword>
<reference evidence="1" key="1">
    <citation type="submission" date="2021-12" db="EMBL/GenBank/DDBJ databases">
        <authorList>
            <person name="King R."/>
        </authorList>
    </citation>
    <scope>NUCLEOTIDE SEQUENCE</scope>
</reference>
<dbReference type="AlphaFoldDB" id="A0A9N8KS68"/>
<dbReference type="OrthoDB" id="7323185at2759"/>
<protein>
    <recommendedName>
        <fullName evidence="3">Kazal-like domain-containing protein</fullName>
    </recommendedName>
</protein>
<gene>
    <name evidence="1" type="ORF">CINC_LOCUS9587</name>
</gene>
<organism evidence="1 2">
    <name type="scientific">Chrysodeixis includens</name>
    <name type="common">Soybean looper</name>
    <name type="synonym">Pseudoplusia includens</name>
    <dbReference type="NCBI Taxonomy" id="689277"/>
    <lineage>
        <taxon>Eukaryota</taxon>
        <taxon>Metazoa</taxon>
        <taxon>Ecdysozoa</taxon>
        <taxon>Arthropoda</taxon>
        <taxon>Hexapoda</taxon>
        <taxon>Insecta</taxon>
        <taxon>Pterygota</taxon>
        <taxon>Neoptera</taxon>
        <taxon>Endopterygota</taxon>
        <taxon>Lepidoptera</taxon>
        <taxon>Glossata</taxon>
        <taxon>Ditrysia</taxon>
        <taxon>Noctuoidea</taxon>
        <taxon>Noctuidae</taxon>
        <taxon>Plusiinae</taxon>
        <taxon>Chrysodeixis</taxon>
    </lineage>
</organism>
<name>A0A9N8KS68_CHRIL</name>
<dbReference type="EMBL" id="LR824006">
    <property type="protein sequence ID" value="CAD0195635.1"/>
    <property type="molecule type" value="Genomic_DNA"/>
</dbReference>
<evidence type="ECO:0000313" key="2">
    <source>
        <dbReference type="Proteomes" id="UP001154114"/>
    </source>
</evidence>
<dbReference type="Gene3D" id="3.30.60.30">
    <property type="match status" value="1"/>
</dbReference>
<dbReference type="Proteomes" id="UP001154114">
    <property type="component" value="Chromosome 3"/>
</dbReference>
<sequence length="134" mass="15556">MNQHRGAAIVIQRTFVATITTYLMASRAVKAGETHLQFIRNPAPDGHRCGICPMYFQKICAFDLTSNNTYIFDNHCVMDLYNCIEGAAFVQMKYERCLYFGNFGYVHGYKYEDMDYGEDRIVVKHTQKNPDFIR</sequence>
<proteinExistence type="predicted"/>
<evidence type="ECO:0008006" key="3">
    <source>
        <dbReference type="Google" id="ProtNLM"/>
    </source>
</evidence>